<gene>
    <name evidence="1" type="ORF">EV132_11272</name>
</gene>
<reference evidence="1 2" key="1">
    <citation type="submission" date="2019-03" db="EMBL/GenBank/DDBJ databases">
        <title>Genomic Encyclopedia of Type Strains, Phase IV (KMG-V): Genome sequencing to study the core and pangenomes of soil and plant-associated prokaryotes.</title>
        <authorList>
            <person name="Whitman W."/>
        </authorList>
    </citation>
    <scope>NUCLEOTIDE SEQUENCE [LARGE SCALE GENOMIC DNA]</scope>
    <source>
        <strain evidence="1 2">Hc14</strain>
    </source>
</reference>
<organism evidence="1 2">
    <name type="scientific">Rhizobium sullae</name>
    <name type="common">Rhizobium hedysari</name>
    <dbReference type="NCBI Taxonomy" id="50338"/>
    <lineage>
        <taxon>Bacteria</taxon>
        <taxon>Pseudomonadati</taxon>
        <taxon>Pseudomonadota</taxon>
        <taxon>Alphaproteobacteria</taxon>
        <taxon>Hyphomicrobiales</taxon>
        <taxon>Rhizobiaceae</taxon>
        <taxon>Rhizobium/Agrobacterium group</taxon>
        <taxon>Rhizobium</taxon>
    </lineage>
</organism>
<name>A0A4R3PZ74_RHISU</name>
<comment type="caution">
    <text evidence="1">The sequence shown here is derived from an EMBL/GenBank/DDBJ whole genome shotgun (WGS) entry which is preliminary data.</text>
</comment>
<proteinExistence type="predicted"/>
<protein>
    <submittedName>
        <fullName evidence="1">Uncharacterized protein</fullName>
    </submittedName>
</protein>
<dbReference type="EMBL" id="SMBH01000012">
    <property type="protein sequence ID" value="TCU13374.1"/>
    <property type="molecule type" value="Genomic_DNA"/>
</dbReference>
<dbReference type="AlphaFoldDB" id="A0A4R3PZ74"/>
<sequence length="34" mass="3640">MNSIIMFVRPIGGTALVASMHCASNLGRHYSGTF</sequence>
<evidence type="ECO:0000313" key="2">
    <source>
        <dbReference type="Proteomes" id="UP000294576"/>
    </source>
</evidence>
<dbReference type="Proteomes" id="UP000294576">
    <property type="component" value="Unassembled WGS sequence"/>
</dbReference>
<accession>A0A4R3PZ74</accession>
<evidence type="ECO:0000313" key="1">
    <source>
        <dbReference type="EMBL" id="TCU13374.1"/>
    </source>
</evidence>